<keyword evidence="12 18" id="KW-0067">ATP-binding</keyword>
<dbReference type="SUPFAM" id="SSF53244">
    <property type="entry name" value="MurD-like peptide ligases, peptide-binding domain"/>
    <property type="match status" value="1"/>
</dbReference>
<evidence type="ECO:0000256" key="4">
    <source>
        <dbReference type="ARBA" id="ARBA00008276"/>
    </source>
</evidence>
<reference evidence="21 22" key="1">
    <citation type="submission" date="2010-05" db="EMBL/GenBank/DDBJ databases">
        <title>Complete sequence of Thermincola sp. JR.</title>
        <authorList>
            <consortium name="US DOE Joint Genome Institute"/>
            <person name="Lucas S."/>
            <person name="Copeland A."/>
            <person name="Lapidus A."/>
            <person name="Cheng J.-F."/>
            <person name="Bruce D."/>
            <person name="Goodwin L."/>
            <person name="Pitluck S."/>
            <person name="Chertkov O."/>
            <person name="Detter J.C."/>
            <person name="Han C."/>
            <person name="Tapia R."/>
            <person name="Land M."/>
            <person name="Hauser L."/>
            <person name="Kyrpides N."/>
            <person name="Mikhailova N."/>
            <person name="Hazen T.C."/>
            <person name="Woyke T."/>
        </authorList>
    </citation>
    <scope>NUCLEOTIDE SEQUENCE [LARGE SCALE GENOMIC DNA]</scope>
    <source>
        <strain evidence="21 22">JR</strain>
    </source>
</reference>
<gene>
    <name evidence="21" type="ordered locus">TherJR_2555</name>
</gene>
<dbReference type="Gene3D" id="3.90.190.20">
    <property type="entry name" value="Mur ligase, C-terminal domain"/>
    <property type="match status" value="1"/>
</dbReference>
<evidence type="ECO:0000259" key="19">
    <source>
        <dbReference type="Pfam" id="PF02875"/>
    </source>
</evidence>
<evidence type="ECO:0000256" key="13">
    <source>
        <dbReference type="ARBA" id="ARBA00022842"/>
    </source>
</evidence>
<dbReference type="GO" id="GO:0046872">
    <property type="term" value="F:metal ion binding"/>
    <property type="evidence" value="ECO:0007669"/>
    <property type="project" value="UniProtKB-KW"/>
</dbReference>
<evidence type="ECO:0000256" key="18">
    <source>
        <dbReference type="PIRNR" id="PIRNR001563"/>
    </source>
</evidence>
<dbReference type="PROSITE" id="PS01012">
    <property type="entry name" value="FOLYLPOLYGLU_SYNT_2"/>
    <property type="match status" value="1"/>
</dbReference>
<comment type="catalytic activity">
    <reaction evidence="16">
        <text>(6S)-5,6,7,8-tetrahydrofolyl-(gamma-L-Glu)(n) + L-glutamate + ATP = (6S)-5,6,7,8-tetrahydrofolyl-(gamma-L-Glu)(n+1) + ADP + phosphate + H(+)</text>
        <dbReference type="Rhea" id="RHEA:10580"/>
        <dbReference type="Rhea" id="RHEA-COMP:14738"/>
        <dbReference type="Rhea" id="RHEA-COMP:14740"/>
        <dbReference type="ChEBI" id="CHEBI:15378"/>
        <dbReference type="ChEBI" id="CHEBI:29985"/>
        <dbReference type="ChEBI" id="CHEBI:30616"/>
        <dbReference type="ChEBI" id="CHEBI:43474"/>
        <dbReference type="ChEBI" id="CHEBI:141005"/>
        <dbReference type="ChEBI" id="CHEBI:456216"/>
        <dbReference type="EC" id="6.3.2.17"/>
    </reaction>
</comment>
<dbReference type="Gene3D" id="3.40.1190.10">
    <property type="entry name" value="Mur-like, catalytic domain"/>
    <property type="match status" value="1"/>
</dbReference>
<dbReference type="GO" id="GO:0008841">
    <property type="term" value="F:dihydrofolate synthase activity"/>
    <property type="evidence" value="ECO:0007669"/>
    <property type="project" value="UniProtKB-EC"/>
</dbReference>
<keyword evidence="22" id="KW-1185">Reference proteome</keyword>
<evidence type="ECO:0000313" key="21">
    <source>
        <dbReference type="EMBL" id="ADG83392.1"/>
    </source>
</evidence>
<dbReference type="EC" id="6.3.2.12" evidence="6"/>
<dbReference type="PIRSF" id="PIRSF001563">
    <property type="entry name" value="Folylpolyglu_synth"/>
    <property type="match status" value="1"/>
</dbReference>
<dbReference type="OrthoDB" id="9809356at2"/>
<evidence type="ECO:0000256" key="2">
    <source>
        <dbReference type="ARBA" id="ARBA00004799"/>
    </source>
</evidence>
<dbReference type="KEGG" id="tjr:TherJR_2555"/>
<evidence type="ECO:0000256" key="1">
    <source>
        <dbReference type="ARBA" id="ARBA00001946"/>
    </source>
</evidence>
<evidence type="ECO:0000313" key="22">
    <source>
        <dbReference type="Proteomes" id="UP000002377"/>
    </source>
</evidence>
<evidence type="ECO:0000256" key="17">
    <source>
        <dbReference type="ARBA" id="ARBA00049161"/>
    </source>
</evidence>
<dbReference type="PANTHER" id="PTHR11136">
    <property type="entry name" value="FOLYLPOLYGLUTAMATE SYNTHASE-RELATED"/>
    <property type="match status" value="1"/>
</dbReference>
<feature type="domain" description="Mur ligase C-terminal" evidence="19">
    <location>
        <begin position="298"/>
        <end position="416"/>
    </location>
</feature>
<keyword evidence="11 18" id="KW-0547">Nucleotide-binding</keyword>
<dbReference type="InterPro" id="IPR036565">
    <property type="entry name" value="Mur-like_cat_sf"/>
</dbReference>
<dbReference type="STRING" id="635013.TherJR_2555"/>
<evidence type="ECO:0000256" key="9">
    <source>
        <dbReference type="ARBA" id="ARBA00022598"/>
    </source>
</evidence>
<keyword evidence="10" id="KW-0479">Metal-binding</keyword>
<dbReference type="eggNOG" id="COG0285">
    <property type="taxonomic scope" value="Bacteria"/>
</dbReference>
<dbReference type="Pfam" id="PF08245">
    <property type="entry name" value="Mur_ligase_M"/>
    <property type="match status" value="1"/>
</dbReference>
<dbReference type="InterPro" id="IPR013221">
    <property type="entry name" value="Mur_ligase_cen"/>
</dbReference>
<organism evidence="21 22">
    <name type="scientific">Thermincola potens (strain JR)</name>
    <dbReference type="NCBI Taxonomy" id="635013"/>
    <lineage>
        <taxon>Bacteria</taxon>
        <taxon>Bacillati</taxon>
        <taxon>Bacillota</taxon>
        <taxon>Clostridia</taxon>
        <taxon>Eubacteriales</taxon>
        <taxon>Thermincolaceae</taxon>
        <taxon>Thermincola</taxon>
    </lineage>
</organism>
<evidence type="ECO:0000256" key="10">
    <source>
        <dbReference type="ARBA" id="ARBA00022723"/>
    </source>
</evidence>
<dbReference type="Pfam" id="PF02875">
    <property type="entry name" value="Mur_ligase_C"/>
    <property type="match status" value="1"/>
</dbReference>
<sequence length="430" mass="47875">MNYQEALTYLQDLTKFGFNFGLGRIEELLNRLGNPHKKLKVVHVGGTNGKGSTTAFISGILQAAGYRVGVFTSPHLHSYTERYTINNVTISEEAMARYIVFLKPYLDKMVEDGYEHPTEFEVCTALAFQYFYDQKVDYVVLEVGLGGAIDSTNVVVPLVSVITNVAMDHMDYLGHSIREIAEVKAGIIKLNGLAVTAVQDPEALEVISRTARERNARLIEVYKEARWEITDSSVWGQTFNLNTSNRTYKNVRISLLGQHQIVNAVTAIVTVEALETLGVQIGQDAVENGMASVKWPARLEIMQRQPMVIIDGAHNVHGAKSLRNALQEVFSYDKLILVFGMLGDKEREKVVAELAPLAAKVVITRPNSPRAGQWDKVAEEVKKYVNDVRVIEDIHQAVDTAVKIAEPGDLVCITGSLYMVAEAREYFLKK</sequence>
<comment type="cofactor">
    <cofactor evidence="1">
        <name>Mg(2+)</name>
        <dbReference type="ChEBI" id="CHEBI:18420"/>
    </cofactor>
</comment>
<dbReference type="NCBIfam" id="TIGR01499">
    <property type="entry name" value="folC"/>
    <property type="match status" value="1"/>
</dbReference>
<dbReference type="GO" id="GO:0005737">
    <property type="term" value="C:cytoplasm"/>
    <property type="evidence" value="ECO:0007669"/>
    <property type="project" value="TreeGrafter"/>
</dbReference>
<protein>
    <recommendedName>
        <fullName evidence="8">Dihydrofolate synthase/folylpolyglutamate synthase</fullName>
        <ecNumber evidence="6">6.3.2.12</ecNumber>
        <ecNumber evidence="7">6.3.2.17</ecNumber>
    </recommendedName>
    <alternativeName>
        <fullName evidence="15">Tetrahydrofolylpolyglutamate synthase</fullName>
    </alternativeName>
</protein>
<evidence type="ECO:0000256" key="16">
    <source>
        <dbReference type="ARBA" id="ARBA00047493"/>
    </source>
</evidence>
<evidence type="ECO:0000256" key="14">
    <source>
        <dbReference type="ARBA" id="ARBA00022909"/>
    </source>
</evidence>
<dbReference type="PROSITE" id="PS01011">
    <property type="entry name" value="FOLYLPOLYGLU_SYNT_1"/>
    <property type="match status" value="1"/>
</dbReference>
<evidence type="ECO:0000256" key="15">
    <source>
        <dbReference type="ARBA" id="ARBA00030592"/>
    </source>
</evidence>
<keyword evidence="9 18" id="KW-0436">Ligase</keyword>
<dbReference type="EC" id="6.3.2.17" evidence="7"/>
<dbReference type="InterPro" id="IPR004101">
    <property type="entry name" value="Mur_ligase_C"/>
</dbReference>
<evidence type="ECO:0000256" key="3">
    <source>
        <dbReference type="ARBA" id="ARBA00005150"/>
    </source>
</evidence>
<dbReference type="HOGENOM" id="CLU_015869_1_2_9"/>
<accession>D5XBG3</accession>
<name>D5XBG3_THEPJ</name>
<dbReference type="InterPro" id="IPR018109">
    <property type="entry name" value="Folylpolyglutamate_synth_CS"/>
</dbReference>
<dbReference type="RefSeq" id="WP_013121386.1">
    <property type="nucleotide sequence ID" value="NC_014152.1"/>
</dbReference>
<evidence type="ECO:0000256" key="12">
    <source>
        <dbReference type="ARBA" id="ARBA00022840"/>
    </source>
</evidence>
<dbReference type="GO" id="GO:0005524">
    <property type="term" value="F:ATP binding"/>
    <property type="evidence" value="ECO:0007669"/>
    <property type="project" value="UniProtKB-KW"/>
</dbReference>
<evidence type="ECO:0000259" key="20">
    <source>
        <dbReference type="Pfam" id="PF08245"/>
    </source>
</evidence>
<comment type="subunit">
    <text evidence="5">Monomer.</text>
</comment>
<evidence type="ECO:0000256" key="11">
    <source>
        <dbReference type="ARBA" id="ARBA00022741"/>
    </source>
</evidence>
<dbReference type="FunFam" id="3.40.1190.10:FF:000004">
    <property type="entry name" value="Dihydrofolate synthase/folylpolyglutamate synthase"/>
    <property type="match status" value="1"/>
</dbReference>
<proteinExistence type="inferred from homology"/>
<comment type="pathway">
    <text evidence="2">Cofactor biosynthesis; tetrahydrofolate biosynthesis; 7,8-dihydrofolate from 2-amino-4-hydroxy-6-hydroxymethyl-7,8-dihydropteridine diphosphate and 4-aminobenzoate: step 2/2.</text>
</comment>
<dbReference type="GO" id="GO:0004326">
    <property type="term" value="F:tetrahydrofolylpolyglutamate synthase activity"/>
    <property type="evidence" value="ECO:0007669"/>
    <property type="project" value="UniProtKB-EC"/>
</dbReference>
<evidence type="ECO:0000256" key="7">
    <source>
        <dbReference type="ARBA" id="ARBA00013025"/>
    </source>
</evidence>
<dbReference type="Proteomes" id="UP000002377">
    <property type="component" value="Chromosome"/>
</dbReference>
<dbReference type="PANTHER" id="PTHR11136:SF0">
    <property type="entry name" value="DIHYDROFOLATE SYNTHETASE-RELATED"/>
    <property type="match status" value="1"/>
</dbReference>
<dbReference type="GO" id="GO:0046656">
    <property type="term" value="P:folic acid biosynthetic process"/>
    <property type="evidence" value="ECO:0007669"/>
    <property type="project" value="UniProtKB-KW"/>
</dbReference>
<dbReference type="AlphaFoldDB" id="D5XBG3"/>
<evidence type="ECO:0000256" key="6">
    <source>
        <dbReference type="ARBA" id="ARBA00013023"/>
    </source>
</evidence>
<dbReference type="EMBL" id="CP002028">
    <property type="protein sequence ID" value="ADG83392.1"/>
    <property type="molecule type" value="Genomic_DNA"/>
</dbReference>
<dbReference type="SUPFAM" id="SSF53623">
    <property type="entry name" value="MurD-like peptide ligases, catalytic domain"/>
    <property type="match status" value="1"/>
</dbReference>
<evidence type="ECO:0000256" key="8">
    <source>
        <dbReference type="ARBA" id="ARBA00019357"/>
    </source>
</evidence>
<comment type="catalytic activity">
    <reaction evidence="17">
        <text>7,8-dihydropteroate + L-glutamate + ATP = 7,8-dihydrofolate + ADP + phosphate + H(+)</text>
        <dbReference type="Rhea" id="RHEA:23584"/>
        <dbReference type="ChEBI" id="CHEBI:15378"/>
        <dbReference type="ChEBI" id="CHEBI:17839"/>
        <dbReference type="ChEBI" id="CHEBI:29985"/>
        <dbReference type="ChEBI" id="CHEBI:30616"/>
        <dbReference type="ChEBI" id="CHEBI:43474"/>
        <dbReference type="ChEBI" id="CHEBI:57451"/>
        <dbReference type="ChEBI" id="CHEBI:456216"/>
        <dbReference type="EC" id="6.3.2.12"/>
    </reaction>
</comment>
<comment type="similarity">
    <text evidence="4 18">Belongs to the folylpolyglutamate synthase family.</text>
</comment>
<keyword evidence="13" id="KW-0460">Magnesium</keyword>
<feature type="domain" description="Mur ligase central" evidence="20">
    <location>
        <begin position="44"/>
        <end position="270"/>
    </location>
</feature>
<keyword evidence="14" id="KW-0289">Folate biosynthesis</keyword>
<evidence type="ECO:0000256" key="5">
    <source>
        <dbReference type="ARBA" id="ARBA00011245"/>
    </source>
</evidence>
<comment type="pathway">
    <text evidence="3">Cofactor biosynthesis; tetrahydrofolylpolyglutamate biosynthesis.</text>
</comment>
<dbReference type="InterPro" id="IPR036615">
    <property type="entry name" value="Mur_ligase_C_dom_sf"/>
</dbReference>
<dbReference type="InterPro" id="IPR001645">
    <property type="entry name" value="Folylpolyglutamate_synth"/>
</dbReference>